<dbReference type="EMBL" id="CP106679">
    <property type="protein sequence ID" value="UXP33868.1"/>
    <property type="molecule type" value="Genomic_DNA"/>
</dbReference>
<dbReference type="SUPFAM" id="SSF46626">
    <property type="entry name" value="Cytochrome c"/>
    <property type="match status" value="1"/>
</dbReference>
<dbReference type="Gene3D" id="1.10.760.10">
    <property type="entry name" value="Cytochrome c-like domain"/>
    <property type="match status" value="1"/>
</dbReference>
<dbReference type="InterPro" id="IPR036909">
    <property type="entry name" value="Cyt_c-like_dom_sf"/>
</dbReference>
<evidence type="ECO:0000256" key="7">
    <source>
        <dbReference type="SAM" id="MobiDB-lite"/>
    </source>
</evidence>
<dbReference type="Gene3D" id="2.60.40.10">
    <property type="entry name" value="Immunoglobulins"/>
    <property type="match status" value="1"/>
</dbReference>
<dbReference type="Pfam" id="PF07995">
    <property type="entry name" value="GSDH"/>
    <property type="match status" value="1"/>
</dbReference>
<dbReference type="InterPro" id="IPR002324">
    <property type="entry name" value="Cyt_c_ID"/>
</dbReference>
<dbReference type="InterPro" id="IPR035986">
    <property type="entry name" value="PKD_dom_sf"/>
</dbReference>
<evidence type="ECO:0000313" key="9">
    <source>
        <dbReference type="EMBL" id="UXP33868.1"/>
    </source>
</evidence>
<dbReference type="InterPro" id="IPR013783">
    <property type="entry name" value="Ig-like_fold"/>
</dbReference>
<evidence type="ECO:0000256" key="1">
    <source>
        <dbReference type="ARBA" id="ARBA00022448"/>
    </source>
</evidence>
<organism evidence="9 10">
    <name type="scientific">Reichenbachiella agarivorans</name>
    <dbReference type="NCBI Taxonomy" id="2979464"/>
    <lineage>
        <taxon>Bacteria</taxon>
        <taxon>Pseudomonadati</taxon>
        <taxon>Bacteroidota</taxon>
        <taxon>Cytophagia</taxon>
        <taxon>Cytophagales</taxon>
        <taxon>Reichenbachiellaceae</taxon>
        <taxon>Reichenbachiella</taxon>
    </lineage>
</organism>
<reference evidence="9" key="1">
    <citation type="submission" date="2022-09" db="EMBL/GenBank/DDBJ databases">
        <title>Comparative genomics and taxonomic characterization of three novel marine species of genus Reichenbachiella exhibiting antioxidant and polysaccharide degradation activities.</title>
        <authorList>
            <person name="Muhammad N."/>
            <person name="Lee Y.-J."/>
            <person name="Ko J."/>
            <person name="Kim S.-G."/>
        </authorList>
    </citation>
    <scope>NUCLEOTIDE SEQUENCE</scope>
    <source>
        <strain evidence="9">BKB1-1</strain>
    </source>
</reference>
<dbReference type="Pfam" id="PF00034">
    <property type="entry name" value="Cytochrom_C"/>
    <property type="match status" value="1"/>
</dbReference>
<gene>
    <name evidence="9" type="ORF">N6H18_07905</name>
</gene>
<keyword evidence="3 6" id="KW-0479">Metal-binding</keyword>
<keyword evidence="2 6" id="KW-0349">Heme</keyword>
<proteinExistence type="predicted"/>
<keyword evidence="4" id="KW-0249">Electron transport</keyword>
<dbReference type="InterPro" id="IPR011041">
    <property type="entry name" value="Quinoprot_gluc/sorb_DH_b-prop"/>
</dbReference>
<feature type="compositionally biased region" description="Basic and acidic residues" evidence="7">
    <location>
        <begin position="294"/>
        <end position="307"/>
    </location>
</feature>
<dbReference type="InterPro" id="IPR011042">
    <property type="entry name" value="6-blade_b-propeller_TolB-like"/>
</dbReference>
<dbReference type="InterPro" id="IPR012938">
    <property type="entry name" value="Glc/Sorbosone_DH"/>
</dbReference>
<dbReference type="Gene3D" id="2.120.10.30">
    <property type="entry name" value="TolB, C-terminal domain"/>
    <property type="match status" value="1"/>
</dbReference>
<dbReference type="SUPFAM" id="SSF49299">
    <property type="entry name" value="PKD domain"/>
    <property type="match status" value="1"/>
</dbReference>
<dbReference type="InterPro" id="IPR009056">
    <property type="entry name" value="Cyt_c-like_dom"/>
</dbReference>
<evidence type="ECO:0000313" key="10">
    <source>
        <dbReference type="Proteomes" id="UP001065174"/>
    </source>
</evidence>
<evidence type="ECO:0000256" key="6">
    <source>
        <dbReference type="PROSITE-ProRule" id="PRU00433"/>
    </source>
</evidence>
<evidence type="ECO:0000256" key="2">
    <source>
        <dbReference type="ARBA" id="ARBA00022617"/>
    </source>
</evidence>
<evidence type="ECO:0000256" key="5">
    <source>
        <dbReference type="ARBA" id="ARBA00023004"/>
    </source>
</evidence>
<evidence type="ECO:0000256" key="4">
    <source>
        <dbReference type="ARBA" id="ARBA00022982"/>
    </source>
</evidence>
<dbReference type="RefSeq" id="WP_262311294.1">
    <property type="nucleotide sequence ID" value="NZ_CP106679.1"/>
</dbReference>
<evidence type="ECO:0000259" key="8">
    <source>
        <dbReference type="PROSITE" id="PS51007"/>
    </source>
</evidence>
<dbReference type="Proteomes" id="UP001065174">
    <property type="component" value="Chromosome"/>
</dbReference>
<keyword evidence="10" id="KW-1185">Reference proteome</keyword>
<accession>A0ABY6CWU8</accession>
<sequence>MSIRSMRSWKRLFFPSWGFISLLVLWACERQPSLLLIRADATSETQALGFDTVAVVTQVLPEDLIAASHLLIESAPATLDFNERNSIERYLEAGGEVTFACQDTIYNWGQLLPFFKSGQVVIDCDEQNLSLRLADLDYSLIKTPEKPAPDRLKRQVLVAPLREPMCIAVTEESMVYWIERKGTINLYNPRTDDYKEIDSLAVYTGEEDGLLGLVLDPNYKHNQWAYVFYSPPGDEPKQHVSRFRLTPEGLDHDSEIVIIEIPTQRDECCHSAGDLEIDLEGNLYLSTGDDTFSRDSDGFTPLDERPGRSAWDSQKSSSNTLDLRGKILRIHPEADGSYTIPDGNLFAKDGSEGRPEIYVMGARNPFTLGMNKKKNWLFWGDVGPDGNVTSERGPSAHDEINIAKAPGNYGWPYFNADNKAYADYDFETGVLGPKFDPQHPVNTSVNNTGAKDLPPAVPAMLYYTFDETEQFPRVGKGSRSVGVGDVYDYYEMKRKGFQFPLYYHNKLFAFDWARDWIMVISLDEEGNFLSIEPFLDKSVLASPINMTFGPDGALYVLEYGIGYFTDNYDSKLIRLDFTYGNRAPEANIELSATNGSVPLEVTFSAKGSLDLDETDELEYIWLIEGPQEINLTGAEAKTTIAEPGEYEVLLVVKDNHNASATSRATLIAGNAKPELTFEFADNSTFYWPGRSIQYQLSVKDKEDGTLENGIDENEVAISLTHYEGSDNRAPASLALLDGMSQEGIVPGLRLIQLSDCRSCHKINEKSIGPSFHDVADRYDKDYIAKEVLAKKIIGGGVGNWGDGAMPAHPDFTVKAAKEIVDFIFSVNDAPAQEAERIKASGAIPTGTKSKSNYRFEAKYTDHGGVKNTASLTTITEVTLTLPVKQAESADSYNGFGVEGGVEDGDRRYLLSKEAVEEGEVIYFAFEDIDLTHIRRLELTYFFMAKDADIPVKVELHRGSANGQLLSSCELNPKDKQAYMSLDSKGSSDIYFVFSSQDPNFRIGIDQIKFHLN</sequence>
<keyword evidence="1" id="KW-0813">Transport</keyword>
<keyword evidence="5 6" id="KW-0408">Iron</keyword>
<dbReference type="PANTHER" id="PTHR19328">
    <property type="entry name" value="HEDGEHOG-INTERACTING PROTEIN"/>
    <property type="match status" value="1"/>
</dbReference>
<dbReference type="PRINTS" id="PR00606">
    <property type="entry name" value="CYTCHROMECID"/>
</dbReference>
<protein>
    <submittedName>
        <fullName evidence="9">PQQ-dependent sugar dehydrogenase</fullName>
    </submittedName>
</protein>
<dbReference type="SUPFAM" id="SSF50952">
    <property type="entry name" value="Soluble quinoprotein glucose dehydrogenase"/>
    <property type="match status" value="1"/>
</dbReference>
<evidence type="ECO:0000256" key="3">
    <source>
        <dbReference type="ARBA" id="ARBA00022723"/>
    </source>
</evidence>
<feature type="domain" description="Cytochrome c" evidence="8">
    <location>
        <begin position="742"/>
        <end position="827"/>
    </location>
</feature>
<dbReference type="PROSITE" id="PS51007">
    <property type="entry name" value="CYTC"/>
    <property type="match status" value="1"/>
</dbReference>
<name>A0ABY6CWU8_9BACT</name>
<feature type="region of interest" description="Disordered" evidence="7">
    <location>
        <begin position="294"/>
        <end position="317"/>
    </location>
</feature>
<dbReference type="PANTHER" id="PTHR19328:SF75">
    <property type="entry name" value="ALDOSE SUGAR DEHYDROGENASE YLII"/>
    <property type="match status" value="1"/>
</dbReference>